<dbReference type="EMBL" id="JAPDMZ010000019">
    <property type="protein sequence ID" value="KAK0556134.1"/>
    <property type="molecule type" value="Genomic_DNA"/>
</dbReference>
<dbReference type="InterPro" id="IPR023271">
    <property type="entry name" value="Aquaporin-like"/>
</dbReference>
<accession>A0AAN6GU23</accession>
<protein>
    <submittedName>
        <fullName evidence="9">Aquaporin-1</fullName>
    </submittedName>
</protein>
<keyword evidence="4 8" id="KW-1133">Transmembrane helix</keyword>
<dbReference type="InterPro" id="IPR034294">
    <property type="entry name" value="Aquaporin_transptr"/>
</dbReference>
<keyword evidence="10" id="KW-1185">Reference proteome</keyword>
<keyword evidence="6" id="KW-0813">Transport</keyword>
<dbReference type="PANTHER" id="PTHR19139:SF199">
    <property type="entry name" value="MIP17260P"/>
    <property type="match status" value="1"/>
</dbReference>
<feature type="transmembrane region" description="Helical" evidence="8">
    <location>
        <begin position="94"/>
        <end position="118"/>
    </location>
</feature>
<evidence type="ECO:0000256" key="2">
    <source>
        <dbReference type="ARBA" id="ARBA00006175"/>
    </source>
</evidence>
<feature type="transmembrane region" description="Helical" evidence="8">
    <location>
        <begin position="304"/>
        <end position="324"/>
    </location>
</feature>
<reference evidence="9" key="1">
    <citation type="journal article" date="2023" name="PhytoFront">
        <title>Draft Genome Resources of Seven Strains of Tilletia horrida, Causal Agent of Kernel Smut of Rice.</title>
        <authorList>
            <person name="Khanal S."/>
            <person name="Antony Babu S."/>
            <person name="Zhou X.G."/>
        </authorList>
    </citation>
    <scope>NUCLEOTIDE SEQUENCE</scope>
    <source>
        <strain evidence="9">TX6</strain>
    </source>
</reference>
<comment type="caution">
    <text evidence="9">The sequence shown here is derived from an EMBL/GenBank/DDBJ whole genome shotgun (WGS) entry which is preliminary data.</text>
</comment>
<comment type="subcellular location">
    <subcellularLocation>
        <location evidence="1">Membrane</location>
        <topology evidence="1">Multi-pass membrane protein</topology>
    </subcellularLocation>
</comment>
<feature type="transmembrane region" description="Helical" evidence="8">
    <location>
        <begin position="263"/>
        <end position="284"/>
    </location>
</feature>
<keyword evidence="5 8" id="KW-0472">Membrane</keyword>
<feature type="transmembrane region" description="Helical" evidence="8">
    <location>
        <begin position="188"/>
        <end position="212"/>
    </location>
</feature>
<evidence type="ECO:0000313" key="9">
    <source>
        <dbReference type="EMBL" id="KAK0556134.1"/>
    </source>
</evidence>
<dbReference type="PANTHER" id="PTHR19139">
    <property type="entry name" value="AQUAPORIN TRANSPORTER"/>
    <property type="match status" value="1"/>
</dbReference>
<dbReference type="InterPro" id="IPR000425">
    <property type="entry name" value="MIP"/>
</dbReference>
<evidence type="ECO:0000256" key="4">
    <source>
        <dbReference type="ARBA" id="ARBA00022989"/>
    </source>
</evidence>
<evidence type="ECO:0000256" key="7">
    <source>
        <dbReference type="SAM" id="MobiDB-lite"/>
    </source>
</evidence>
<organism evidence="9 10">
    <name type="scientific">Tilletia horrida</name>
    <dbReference type="NCBI Taxonomy" id="155126"/>
    <lineage>
        <taxon>Eukaryota</taxon>
        <taxon>Fungi</taxon>
        <taxon>Dikarya</taxon>
        <taxon>Basidiomycota</taxon>
        <taxon>Ustilaginomycotina</taxon>
        <taxon>Exobasidiomycetes</taxon>
        <taxon>Tilletiales</taxon>
        <taxon>Tilletiaceae</taxon>
        <taxon>Tilletia</taxon>
    </lineage>
</organism>
<dbReference type="GO" id="GO:0015250">
    <property type="term" value="F:water channel activity"/>
    <property type="evidence" value="ECO:0007669"/>
    <property type="project" value="TreeGrafter"/>
</dbReference>
<evidence type="ECO:0000256" key="5">
    <source>
        <dbReference type="ARBA" id="ARBA00023136"/>
    </source>
</evidence>
<evidence type="ECO:0000256" key="6">
    <source>
        <dbReference type="RuleBase" id="RU000477"/>
    </source>
</evidence>
<dbReference type="GO" id="GO:0005886">
    <property type="term" value="C:plasma membrane"/>
    <property type="evidence" value="ECO:0007669"/>
    <property type="project" value="TreeGrafter"/>
</dbReference>
<dbReference type="SUPFAM" id="SSF81338">
    <property type="entry name" value="Aquaporin-like"/>
    <property type="match status" value="1"/>
</dbReference>
<dbReference type="PRINTS" id="PR00783">
    <property type="entry name" value="MINTRINSICP"/>
</dbReference>
<name>A0AAN6GU23_9BASI</name>
<keyword evidence="3 6" id="KW-0812">Transmembrane</keyword>
<dbReference type="AlphaFoldDB" id="A0AAN6GU23"/>
<evidence type="ECO:0000256" key="3">
    <source>
        <dbReference type="ARBA" id="ARBA00022692"/>
    </source>
</evidence>
<dbReference type="Proteomes" id="UP001176517">
    <property type="component" value="Unassembled WGS sequence"/>
</dbReference>
<sequence length="434" mass="47034">MSVTDSEHTKNNNAGFDSAGILEKGDVAAPTNNVVIDEHTGERLTHKEHKHRRLHLHRRRREHKQLASKLPAFLHTDEGDVEEMRKRLEIKNEIIAAVAEFCGTFLFLLFSFGVATIAGQQQLTASSTSQVQGAADSSPSLNSSQLLYSSLGFGFSLAVNAWIFFRVSGGLFNPAVTLGLYLAGAVTWYRAIILTIVQYASAIAAAGIGQLITPGGINVRTRLGGATTVAQGVFIELFCTSLLMFAIYMLAGEKHKATFLAPVGIGLALFLSELWATGLTGGSLNPARSLGPDVIAAEFDGSAWIYYVGPYAGATLAFLLYWLLKFFNYQTAVEGQDGDDIHLLVRDKEGNLTGFVEQVAAVEVPDVVKMAPEERPIGTPRAATPVASQFDPDELDAIHAEEKRLEKEEEEQAMREKPAVPHDGSSAHPEIVLQ</sequence>
<dbReference type="Gene3D" id="1.20.1080.10">
    <property type="entry name" value="Glycerol uptake facilitator protein"/>
    <property type="match status" value="1"/>
</dbReference>
<feature type="transmembrane region" description="Helical" evidence="8">
    <location>
        <begin position="232"/>
        <end position="251"/>
    </location>
</feature>
<proteinExistence type="inferred from homology"/>
<dbReference type="Pfam" id="PF00230">
    <property type="entry name" value="MIP"/>
    <property type="match status" value="1"/>
</dbReference>
<gene>
    <name evidence="9" type="primary">AQY1_1</name>
    <name evidence="9" type="ORF">OC846_001353</name>
</gene>
<comment type="similarity">
    <text evidence="2 6">Belongs to the MIP/aquaporin (TC 1.A.8) family.</text>
</comment>
<feature type="compositionally biased region" description="Basic and acidic residues" evidence="7">
    <location>
        <begin position="396"/>
        <end position="420"/>
    </location>
</feature>
<evidence type="ECO:0000256" key="8">
    <source>
        <dbReference type="SAM" id="Phobius"/>
    </source>
</evidence>
<feature type="region of interest" description="Disordered" evidence="7">
    <location>
        <begin position="373"/>
        <end position="434"/>
    </location>
</feature>
<evidence type="ECO:0000313" key="10">
    <source>
        <dbReference type="Proteomes" id="UP001176517"/>
    </source>
</evidence>
<evidence type="ECO:0000256" key="1">
    <source>
        <dbReference type="ARBA" id="ARBA00004141"/>
    </source>
</evidence>